<dbReference type="InterPro" id="IPR023828">
    <property type="entry name" value="Peptidase_S8_Ser-AS"/>
</dbReference>
<keyword evidence="9" id="KW-0325">Glycoprotein</keyword>
<evidence type="ECO:0000256" key="15">
    <source>
        <dbReference type="SAM" id="SignalP"/>
    </source>
</evidence>
<dbReference type="CDD" id="cd00064">
    <property type="entry name" value="FU"/>
    <property type="match status" value="1"/>
</dbReference>
<keyword evidence="7" id="KW-0865">Zymogen</keyword>
<feature type="active site" description="Charge relay system" evidence="10 11">
    <location>
        <position position="187"/>
    </location>
</feature>
<reference evidence="17 18" key="1">
    <citation type="journal article" date="2021" name="G3 (Bethesda)">
        <title>Improved contiguity of the threespine stickleback genome using long-read sequencing.</title>
        <authorList>
            <person name="Nath S."/>
            <person name="Shaw D.E."/>
            <person name="White M.A."/>
        </authorList>
    </citation>
    <scope>NUCLEOTIDE SEQUENCE [LARGE SCALE GENOMIC DNA]</scope>
    <source>
        <strain evidence="17 18">Lake Benthic</strain>
    </source>
</reference>
<protein>
    <submittedName>
        <fullName evidence="17">Furin (paired basic amino acid cleaving enzyme) b</fullName>
    </submittedName>
</protein>
<dbReference type="Pfam" id="PF16470">
    <property type="entry name" value="S8_pro-domain"/>
    <property type="match status" value="1"/>
</dbReference>
<dbReference type="InterPro" id="IPR036852">
    <property type="entry name" value="Peptidase_S8/S53_dom_sf"/>
</dbReference>
<keyword evidence="14" id="KW-1133">Transmembrane helix</keyword>
<evidence type="ECO:0000313" key="17">
    <source>
        <dbReference type="Ensembl" id="ENSGACP00000045915.1"/>
    </source>
</evidence>
<dbReference type="Pfam" id="PF00082">
    <property type="entry name" value="Peptidase_S8"/>
    <property type="match status" value="1"/>
</dbReference>
<keyword evidence="3" id="KW-0165">Cleavage on pair of basic residues</keyword>
<evidence type="ECO:0000313" key="18">
    <source>
        <dbReference type="Proteomes" id="UP000007635"/>
    </source>
</evidence>
<evidence type="ECO:0000256" key="7">
    <source>
        <dbReference type="ARBA" id="ARBA00023145"/>
    </source>
</evidence>
<feature type="transmembrane region" description="Helical" evidence="14">
    <location>
        <begin position="678"/>
        <end position="701"/>
    </location>
</feature>
<dbReference type="PANTHER" id="PTHR42884:SF11">
    <property type="entry name" value="FURIN (PAIRED BASIC AMINO ACID CLEAVING ENZYME) B"/>
    <property type="match status" value="1"/>
</dbReference>
<dbReference type="GO" id="GO:0005802">
    <property type="term" value="C:trans-Golgi network"/>
    <property type="evidence" value="ECO:0007669"/>
    <property type="project" value="TreeGrafter"/>
</dbReference>
<reference evidence="17" key="2">
    <citation type="submission" date="2025-08" db="UniProtKB">
        <authorList>
            <consortium name="Ensembl"/>
        </authorList>
    </citation>
    <scope>IDENTIFICATION</scope>
</reference>
<reference evidence="17" key="3">
    <citation type="submission" date="2025-09" db="UniProtKB">
        <authorList>
            <consortium name="Ensembl"/>
        </authorList>
    </citation>
    <scope>IDENTIFICATION</scope>
</reference>
<dbReference type="InterPro" id="IPR002884">
    <property type="entry name" value="P_dom"/>
</dbReference>
<evidence type="ECO:0000256" key="13">
    <source>
        <dbReference type="SAM" id="MobiDB-lite"/>
    </source>
</evidence>
<dbReference type="SUPFAM" id="SSF49785">
    <property type="entry name" value="Galactose-binding domain-like"/>
    <property type="match status" value="1"/>
</dbReference>
<keyword evidence="4 15" id="KW-0732">Signal</keyword>
<dbReference type="SUPFAM" id="SSF57184">
    <property type="entry name" value="Growth factor receptor domain"/>
    <property type="match status" value="1"/>
</dbReference>
<dbReference type="InterPro" id="IPR034182">
    <property type="entry name" value="Kexin/furin"/>
</dbReference>
<dbReference type="SUPFAM" id="SSF52743">
    <property type="entry name" value="Subtilisin-like"/>
    <property type="match status" value="1"/>
</dbReference>
<feature type="chain" id="PRO_5042899853" evidence="15">
    <location>
        <begin position="27"/>
        <end position="785"/>
    </location>
</feature>
<evidence type="ECO:0000256" key="1">
    <source>
        <dbReference type="ARBA" id="ARBA00001913"/>
    </source>
</evidence>
<evidence type="ECO:0000256" key="3">
    <source>
        <dbReference type="ARBA" id="ARBA00022685"/>
    </source>
</evidence>
<comment type="similarity">
    <text evidence="11 12">Belongs to the peptidase S8 family.</text>
</comment>
<dbReference type="PANTHER" id="PTHR42884">
    <property type="entry name" value="PROPROTEIN CONVERTASE SUBTILISIN/KEXIN-RELATED"/>
    <property type="match status" value="1"/>
</dbReference>
<feature type="region of interest" description="Disordered" evidence="13">
    <location>
        <begin position="156"/>
        <end position="186"/>
    </location>
</feature>
<evidence type="ECO:0000256" key="10">
    <source>
        <dbReference type="PIRSR" id="PIRSR615500-1"/>
    </source>
</evidence>
<dbReference type="GO" id="GO:0000139">
    <property type="term" value="C:Golgi membrane"/>
    <property type="evidence" value="ECO:0007669"/>
    <property type="project" value="TreeGrafter"/>
</dbReference>
<feature type="domain" description="P/Homo B" evidence="16">
    <location>
        <begin position="429"/>
        <end position="564"/>
    </location>
</feature>
<evidence type="ECO:0000256" key="4">
    <source>
        <dbReference type="ARBA" id="ARBA00022729"/>
    </source>
</evidence>
<organism evidence="17 18">
    <name type="scientific">Gasterosteus aculeatus aculeatus</name>
    <name type="common">three-spined stickleback</name>
    <dbReference type="NCBI Taxonomy" id="481459"/>
    <lineage>
        <taxon>Eukaryota</taxon>
        <taxon>Metazoa</taxon>
        <taxon>Chordata</taxon>
        <taxon>Craniata</taxon>
        <taxon>Vertebrata</taxon>
        <taxon>Euteleostomi</taxon>
        <taxon>Actinopterygii</taxon>
        <taxon>Neopterygii</taxon>
        <taxon>Teleostei</taxon>
        <taxon>Neoteleostei</taxon>
        <taxon>Acanthomorphata</taxon>
        <taxon>Eupercaria</taxon>
        <taxon>Perciformes</taxon>
        <taxon>Cottioidei</taxon>
        <taxon>Gasterosteales</taxon>
        <taxon>Gasterosteidae</taxon>
        <taxon>Gasterosteus</taxon>
    </lineage>
</organism>
<dbReference type="Gene3D" id="3.40.50.200">
    <property type="entry name" value="Peptidase S8/S53 domain"/>
    <property type="match status" value="1"/>
</dbReference>
<dbReference type="PRINTS" id="PR00723">
    <property type="entry name" value="SUBTILISIN"/>
</dbReference>
<sequence length="785" mass="84648">MDARLALLHLWTVLVLLTAELKRIDAAEVYTNTWAVQINGGPEEADRIAREHGFINYEKIGNFTIGCEDVCVNCGWSLICVRDSQVQWAEQQVVKKRKKRDIYEDPTDPDFPEQWYLSTPTHQDLNTKAAWALGYTGKGVVVTILDDGIEKDHPDLIGNYDPEASYDVNDGDADPQPRYTQRNENRHGTRCAGEVAAAADNGVCGVGVAYDAKIGGVRMLDGEVTDVVEAHSLSLNPQHIHIYSASWGPEDDGKSLDGPAKLAKEAFLQGITKGRGGQGSIFVWASGNGGREQDSCNCDGYTNSIYTLSISSTTQSGNVPWYSEPCSSTLATTFSSGNPGEKQIVTTDLRQKCTDSHTGTSASAPLAAGIIALALEANVNLTWRDMQHLVVRTSRPGHLSAGDWKTNGVGRRVSHSYGYGLLDAGAMVTLAQGWTTVAPQHQCVHTIKLVFSKSVDACWGRPEYVRSLEHVQARITLSHNQRGKLAIHLISPLGTCSTLLFPRPNDFSSEGFNDWAFMTTHSWGEDPQGEWTLEIENVAANGRDLGNSDASPGFSLLLQGCVKLCPPGFTSGPQLLNLSLENWVDLSSVQACLPCNPACLTCSGTGPTNCLSCPPHSRLVLTSCLHKSQVQRKSPPVGGLEADGAGPRGGEIPTAGREEDGGEGEEPPGLGEAASTQLPAVVAVLSCAAVLSAFVGVFFLLQMRSGGASLGRRTKLPSGYSEAGVRMGFRFGWGQRRERKARICYRGIPTVWGDEDTIAFQSESDSEEMDGRGERTAFIKTQSAI</sequence>
<comment type="cofactor">
    <cofactor evidence="1">
        <name>Ca(2+)</name>
        <dbReference type="ChEBI" id="CHEBI:29108"/>
    </cofactor>
</comment>
<dbReference type="Proteomes" id="UP000007635">
    <property type="component" value="Chromosome XIX"/>
</dbReference>
<keyword evidence="5 11" id="KW-0378">Hydrolase</keyword>
<evidence type="ECO:0000259" key="16">
    <source>
        <dbReference type="PROSITE" id="PS51829"/>
    </source>
</evidence>
<keyword evidence="14" id="KW-0812">Transmembrane</keyword>
<feature type="signal peptide" evidence="15">
    <location>
        <begin position="1"/>
        <end position="26"/>
    </location>
</feature>
<evidence type="ECO:0000256" key="12">
    <source>
        <dbReference type="RuleBase" id="RU003355"/>
    </source>
</evidence>
<dbReference type="InterPro" id="IPR022398">
    <property type="entry name" value="Peptidase_S8_His-AS"/>
</dbReference>
<dbReference type="InterPro" id="IPR015500">
    <property type="entry name" value="Peptidase_S8_subtilisin-rel"/>
</dbReference>
<evidence type="ECO:0000256" key="2">
    <source>
        <dbReference type="ARBA" id="ARBA00022670"/>
    </source>
</evidence>
<evidence type="ECO:0000256" key="11">
    <source>
        <dbReference type="PROSITE-ProRule" id="PRU01240"/>
    </source>
</evidence>
<name>A0AAQ4Q453_GASAC</name>
<dbReference type="Gene3D" id="2.60.120.260">
    <property type="entry name" value="Galactose-binding domain-like"/>
    <property type="match status" value="1"/>
</dbReference>
<dbReference type="PROSITE" id="PS51829">
    <property type="entry name" value="P_HOMO_B"/>
    <property type="match status" value="1"/>
</dbReference>
<proteinExistence type="inferred from homology"/>
<dbReference type="GO" id="GO:0004252">
    <property type="term" value="F:serine-type endopeptidase activity"/>
    <property type="evidence" value="ECO:0007669"/>
    <property type="project" value="UniProtKB-UniRule"/>
</dbReference>
<keyword evidence="8" id="KW-1015">Disulfide bond</keyword>
<dbReference type="Gene3D" id="3.30.70.850">
    <property type="entry name" value="Peptidase S8, pro-domain"/>
    <property type="match status" value="1"/>
</dbReference>
<dbReference type="Pfam" id="PF01483">
    <property type="entry name" value="P_proprotein"/>
    <property type="match status" value="1"/>
</dbReference>
<dbReference type="PROSITE" id="PS00136">
    <property type="entry name" value="SUBTILASE_ASP"/>
    <property type="match status" value="1"/>
</dbReference>
<keyword evidence="6 11" id="KW-0720">Serine protease</keyword>
<keyword evidence="18" id="KW-1185">Reference proteome</keyword>
<dbReference type="InterPro" id="IPR038466">
    <property type="entry name" value="S8_pro-domain_sf"/>
</dbReference>
<evidence type="ECO:0000256" key="14">
    <source>
        <dbReference type="SAM" id="Phobius"/>
    </source>
</evidence>
<dbReference type="InterPro" id="IPR008979">
    <property type="entry name" value="Galactose-bd-like_sf"/>
</dbReference>
<evidence type="ECO:0000256" key="8">
    <source>
        <dbReference type="ARBA" id="ARBA00023157"/>
    </source>
</evidence>
<evidence type="ECO:0000256" key="5">
    <source>
        <dbReference type="ARBA" id="ARBA00022801"/>
    </source>
</evidence>
<keyword evidence="14" id="KW-0472">Membrane</keyword>
<dbReference type="CDD" id="cd04059">
    <property type="entry name" value="Peptidases_S8_Protein_convertases_Kexins_Furin-like"/>
    <property type="match status" value="1"/>
</dbReference>
<feature type="region of interest" description="Disordered" evidence="13">
    <location>
        <begin position="632"/>
        <end position="672"/>
    </location>
</feature>
<keyword evidence="2 11" id="KW-0645">Protease</keyword>
<evidence type="ECO:0000256" key="9">
    <source>
        <dbReference type="ARBA" id="ARBA00023180"/>
    </source>
</evidence>
<dbReference type="AlphaFoldDB" id="A0AAQ4Q453"/>
<evidence type="ECO:0000256" key="6">
    <source>
        <dbReference type="ARBA" id="ARBA00022825"/>
    </source>
</evidence>
<dbReference type="InterPro" id="IPR006212">
    <property type="entry name" value="Furin_repeat"/>
</dbReference>
<dbReference type="FunFam" id="2.60.120.260:FF:000006">
    <property type="entry name" value="Proprotein convertase subtilisin/kexin type 5"/>
    <property type="match status" value="1"/>
</dbReference>
<dbReference type="SMART" id="SM00261">
    <property type="entry name" value="FU"/>
    <property type="match status" value="1"/>
</dbReference>
<dbReference type="SUPFAM" id="SSF54897">
    <property type="entry name" value="Protease propeptides/inhibitors"/>
    <property type="match status" value="1"/>
</dbReference>
<dbReference type="InterPro" id="IPR009030">
    <property type="entry name" value="Growth_fac_rcpt_cys_sf"/>
</dbReference>
<feature type="active site" description="Charge relay system" evidence="10 11">
    <location>
        <position position="146"/>
    </location>
</feature>
<dbReference type="GeneTree" id="ENSGT00940000157220"/>
<dbReference type="PROSITE" id="PS00137">
    <property type="entry name" value="SUBTILASE_HIS"/>
    <property type="match status" value="1"/>
</dbReference>
<dbReference type="InterPro" id="IPR023827">
    <property type="entry name" value="Peptidase_S8_Asp-AS"/>
</dbReference>
<dbReference type="PROSITE" id="PS00138">
    <property type="entry name" value="SUBTILASE_SER"/>
    <property type="match status" value="1"/>
</dbReference>
<accession>A0AAQ4Q453</accession>
<dbReference type="InterPro" id="IPR000209">
    <property type="entry name" value="Peptidase_S8/S53_dom"/>
</dbReference>
<dbReference type="GO" id="GO:0016486">
    <property type="term" value="P:peptide hormone processing"/>
    <property type="evidence" value="ECO:0007669"/>
    <property type="project" value="TreeGrafter"/>
</dbReference>
<dbReference type="InterPro" id="IPR032815">
    <property type="entry name" value="S8_pro-domain"/>
</dbReference>
<dbReference type="Ensembl" id="ENSGACT00000073322.1">
    <property type="protein sequence ID" value="ENSGACP00000045915.1"/>
    <property type="gene ID" value="ENSGACG00000011478.2"/>
</dbReference>
<dbReference type="FunFam" id="3.40.50.200:FF:000001">
    <property type="entry name" value="Furin 2, isoform B"/>
    <property type="match status" value="1"/>
</dbReference>
<feature type="active site" description="Charge relay system" evidence="10 11">
    <location>
        <position position="361"/>
    </location>
</feature>
<dbReference type="PROSITE" id="PS51892">
    <property type="entry name" value="SUBTILASE"/>
    <property type="match status" value="1"/>
</dbReference>